<keyword evidence="10" id="KW-1185">Reference proteome</keyword>
<organism evidence="9 10">
    <name type="scientific">Roseivirga spongicola</name>
    <dbReference type="NCBI Taxonomy" id="333140"/>
    <lineage>
        <taxon>Bacteria</taxon>
        <taxon>Pseudomonadati</taxon>
        <taxon>Bacteroidota</taxon>
        <taxon>Cytophagia</taxon>
        <taxon>Cytophagales</taxon>
        <taxon>Roseivirgaceae</taxon>
        <taxon>Roseivirga</taxon>
    </lineage>
</organism>
<comment type="function">
    <text evidence="7">Catalyzes the 2'-O methylation of guanosine at position 18 in tRNA.</text>
</comment>
<gene>
    <name evidence="7" type="primary">trmH</name>
    <name evidence="9" type="ORF">AWW68_14070</name>
</gene>
<dbReference type="Proteomes" id="UP000075606">
    <property type="component" value="Unassembled WGS sequence"/>
</dbReference>
<dbReference type="SUPFAM" id="SSF75217">
    <property type="entry name" value="alpha/beta knot"/>
    <property type="match status" value="1"/>
</dbReference>
<keyword evidence="1 7" id="KW-0820">tRNA-binding</keyword>
<name>A0A150X500_9BACT</name>
<keyword evidence="3 7" id="KW-0808">Transferase</keyword>
<dbReference type="EMBL" id="LRPC01000028">
    <property type="protein sequence ID" value="KYG73795.1"/>
    <property type="molecule type" value="Genomic_DNA"/>
</dbReference>
<evidence type="ECO:0000256" key="3">
    <source>
        <dbReference type="ARBA" id="ARBA00022679"/>
    </source>
</evidence>
<evidence type="ECO:0000256" key="2">
    <source>
        <dbReference type="ARBA" id="ARBA00022603"/>
    </source>
</evidence>
<evidence type="ECO:0000256" key="4">
    <source>
        <dbReference type="ARBA" id="ARBA00022691"/>
    </source>
</evidence>
<protein>
    <recommendedName>
        <fullName evidence="7">tRNA (guanosine(18)-2'-O)-methyltransferase</fullName>
        <ecNumber evidence="7">2.1.1.34</ecNumber>
    </recommendedName>
    <alternativeName>
        <fullName evidence="7">tRNA [Gm18] methyltransferase</fullName>
    </alternativeName>
</protein>
<feature type="binding site" evidence="7">
    <location>
        <position position="132"/>
    </location>
    <ligand>
        <name>S-adenosyl-L-methionine</name>
        <dbReference type="ChEBI" id="CHEBI:59789"/>
    </ligand>
</feature>
<evidence type="ECO:0000256" key="6">
    <source>
        <dbReference type="ARBA" id="ARBA00022884"/>
    </source>
</evidence>
<evidence type="ECO:0000256" key="7">
    <source>
        <dbReference type="HAMAP-Rule" id="MF_02060"/>
    </source>
</evidence>
<dbReference type="GO" id="GO:0000049">
    <property type="term" value="F:tRNA binding"/>
    <property type="evidence" value="ECO:0007669"/>
    <property type="project" value="UniProtKB-UniRule"/>
</dbReference>
<dbReference type="GO" id="GO:0141100">
    <property type="term" value="F:tRNA (guanine(18)-2'-O)-methyltransferase activity"/>
    <property type="evidence" value="ECO:0007669"/>
    <property type="project" value="UniProtKB-UniRule"/>
</dbReference>
<feature type="domain" description="tRNA/rRNA methyltransferase SpoU type" evidence="8">
    <location>
        <begin position="52"/>
        <end position="194"/>
    </location>
</feature>
<sequence>MFVHLQLLDALPTAFFMEIELKNSLVQLLEEYVTPNKIELIDKVLAERTRYLTVVMEDFYHSQNASAVMRTCDCFGVQDVYITQRLHDYNVNPNVVRGASKWLSLNMFEREEQSTEKCFNSLKSKNYRLVGTTPDRDSASIKELNINQPIAFVFGTEKQGMSNYAKEHVDELVHVPMYGFTESFNVSVSAALILNELVDRIKRESVDWALSAEEKLDLKFEWYQHIVKRSDLHIKNYIAEHSH</sequence>
<dbReference type="InterPro" id="IPR033671">
    <property type="entry name" value="TrmH"/>
</dbReference>
<dbReference type="PANTHER" id="PTHR43453">
    <property type="entry name" value="RRNA METHYLASE-LIKE"/>
    <property type="match status" value="1"/>
</dbReference>
<evidence type="ECO:0000259" key="8">
    <source>
        <dbReference type="Pfam" id="PF00588"/>
    </source>
</evidence>
<evidence type="ECO:0000313" key="10">
    <source>
        <dbReference type="Proteomes" id="UP000075606"/>
    </source>
</evidence>
<keyword evidence="5 7" id="KW-0819">tRNA processing</keyword>
<feature type="binding site" evidence="7">
    <location>
        <position position="175"/>
    </location>
    <ligand>
        <name>S-adenosyl-L-methionine</name>
        <dbReference type="ChEBI" id="CHEBI:59789"/>
    </ligand>
</feature>
<dbReference type="EC" id="2.1.1.34" evidence="7"/>
<keyword evidence="4 7" id="KW-0949">S-adenosyl-L-methionine</keyword>
<dbReference type="CDD" id="cd18092">
    <property type="entry name" value="SpoU-like_TrmH"/>
    <property type="match status" value="1"/>
</dbReference>
<comment type="catalytic activity">
    <reaction evidence="7">
        <text>guanosine(18) in tRNA + S-adenosyl-L-methionine = 2'-O-methylguanosine(18) in tRNA + S-adenosyl-L-homocysteine + H(+)</text>
        <dbReference type="Rhea" id="RHEA:20077"/>
        <dbReference type="Rhea" id="RHEA-COMP:10190"/>
        <dbReference type="Rhea" id="RHEA-COMP:10192"/>
        <dbReference type="ChEBI" id="CHEBI:15378"/>
        <dbReference type="ChEBI" id="CHEBI:57856"/>
        <dbReference type="ChEBI" id="CHEBI:59789"/>
        <dbReference type="ChEBI" id="CHEBI:74269"/>
        <dbReference type="ChEBI" id="CHEBI:74445"/>
        <dbReference type="EC" id="2.1.1.34"/>
    </reaction>
</comment>
<dbReference type="STRING" id="333140.AWW68_14070"/>
<comment type="caution">
    <text evidence="7">Lacks conserved residue(s) required for the propagation of feature annotation.</text>
</comment>
<keyword evidence="6 7" id="KW-0694">RNA-binding</keyword>
<dbReference type="GO" id="GO:0002938">
    <property type="term" value="P:tRNA guanine ribose methylation"/>
    <property type="evidence" value="ECO:0007669"/>
    <property type="project" value="UniProtKB-UniRule"/>
</dbReference>
<dbReference type="InterPro" id="IPR029028">
    <property type="entry name" value="Alpha/beta_knot_MTases"/>
</dbReference>
<dbReference type="HAMAP" id="MF_02060">
    <property type="entry name" value="tRNA_methyltr_TrmH"/>
    <property type="match status" value="1"/>
</dbReference>
<dbReference type="PANTHER" id="PTHR43453:SF1">
    <property type="entry name" value="TRNA_RRNA METHYLTRANSFERASE SPOU TYPE DOMAIN-CONTAINING PROTEIN"/>
    <property type="match status" value="1"/>
</dbReference>
<dbReference type="Pfam" id="PF00588">
    <property type="entry name" value="SpoU_methylase"/>
    <property type="match status" value="1"/>
</dbReference>
<accession>A0A150X500</accession>
<proteinExistence type="inferred from homology"/>
<dbReference type="AlphaFoldDB" id="A0A150X500"/>
<reference evidence="9 10" key="1">
    <citation type="submission" date="2016-01" db="EMBL/GenBank/DDBJ databases">
        <title>Genome sequencing of Roseivirga spongicola UST030701-084.</title>
        <authorList>
            <person name="Selvaratnam C."/>
            <person name="Thevarajoo S."/>
            <person name="Goh K.M."/>
            <person name="Ee R."/>
            <person name="Chan K.-G."/>
            <person name="Chong C.S."/>
        </authorList>
    </citation>
    <scope>NUCLEOTIDE SEQUENCE [LARGE SCALE GENOMIC DNA]</scope>
    <source>
        <strain evidence="9 10">UST030701-084</strain>
    </source>
</reference>
<comment type="similarity">
    <text evidence="7">Belongs to the class IV-like SAM-binding methyltransferase superfamily. RNA methyltransferase TrmH family.</text>
</comment>
<evidence type="ECO:0000256" key="5">
    <source>
        <dbReference type="ARBA" id="ARBA00022694"/>
    </source>
</evidence>
<dbReference type="Gene3D" id="3.40.1280.10">
    <property type="match status" value="1"/>
</dbReference>
<dbReference type="InterPro" id="IPR029026">
    <property type="entry name" value="tRNA_m1G_MTases_N"/>
</dbReference>
<dbReference type="InterPro" id="IPR001537">
    <property type="entry name" value="SpoU_MeTrfase"/>
</dbReference>
<evidence type="ECO:0000256" key="1">
    <source>
        <dbReference type="ARBA" id="ARBA00022555"/>
    </source>
</evidence>
<keyword evidence="2 7" id="KW-0489">Methyltransferase</keyword>
<evidence type="ECO:0000313" key="9">
    <source>
        <dbReference type="EMBL" id="KYG73795.1"/>
    </source>
</evidence>
<comment type="caution">
    <text evidence="9">The sequence shown here is derived from an EMBL/GenBank/DDBJ whole genome shotgun (WGS) entry which is preliminary data.</text>
</comment>